<dbReference type="Proteomes" id="UP000324748">
    <property type="component" value="Unassembled WGS sequence"/>
</dbReference>
<evidence type="ECO:0000313" key="2">
    <source>
        <dbReference type="EMBL" id="KAA1070283.1"/>
    </source>
</evidence>
<evidence type="ECO:0000313" key="3">
    <source>
        <dbReference type="Proteomes" id="UP000324748"/>
    </source>
</evidence>
<comment type="caution">
    <text evidence="2">The sequence shown here is derived from an EMBL/GenBank/DDBJ whole genome shotgun (WGS) entry which is preliminary data.</text>
</comment>
<reference evidence="2 3" key="1">
    <citation type="submission" date="2019-05" db="EMBL/GenBank/DDBJ databases">
        <title>Emergence of the Ug99 lineage of the wheat stem rust pathogen through somatic hybridization.</title>
        <authorList>
            <person name="Li F."/>
            <person name="Upadhyaya N.M."/>
            <person name="Sperschneider J."/>
            <person name="Matny O."/>
            <person name="Nguyen-Phuc H."/>
            <person name="Mago R."/>
            <person name="Raley C."/>
            <person name="Miller M.E."/>
            <person name="Silverstein K.A.T."/>
            <person name="Henningsen E."/>
            <person name="Hirsch C.D."/>
            <person name="Visser B."/>
            <person name="Pretorius Z.A."/>
            <person name="Steffenson B.J."/>
            <person name="Schwessinger B."/>
            <person name="Dodds P.N."/>
            <person name="Figueroa M."/>
        </authorList>
    </citation>
    <scope>NUCLEOTIDE SEQUENCE [LARGE SCALE GENOMIC DNA]</scope>
    <source>
        <strain evidence="2">21-0</strain>
    </source>
</reference>
<name>A0A5B0M258_PUCGR</name>
<sequence>MGGYPLGYPDIHQDSRGKGASAPESAPAGGYPLALAGIRQRITDICNGLSATISSRECTPSGREESSRPLPWVFCFVDPQGPNPGWFWRIDS</sequence>
<protein>
    <submittedName>
        <fullName evidence="2">Uncharacterized protein</fullName>
    </submittedName>
</protein>
<dbReference type="AlphaFoldDB" id="A0A5B0M258"/>
<keyword evidence="3" id="KW-1185">Reference proteome</keyword>
<feature type="region of interest" description="Disordered" evidence="1">
    <location>
        <begin position="1"/>
        <end position="26"/>
    </location>
</feature>
<gene>
    <name evidence="2" type="ORF">PGT21_006975</name>
</gene>
<proteinExistence type="predicted"/>
<organism evidence="2 3">
    <name type="scientific">Puccinia graminis f. sp. tritici</name>
    <dbReference type="NCBI Taxonomy" id="56615"/>
    <lineage>
        <taxon>Eukaryota</taxon>
        <taxon>Fungi</taxon>
        <taxon>Dikarya</taxon>
        <taxon>Basidiomycota</taxon>
        <taxon>Pucciniomycotina</taxon>
        <taxon>Pucciniomycetes</taxon>
        <taxon>Pucciniales</taxon>
        <taxon>Pucciniaceae</taxon>
        <taxon>Puccinia</taxon>
    </lineage>
</organism>
<evidence type="ECO:0000256" key="1">
    <source>
        <dbReference type="SAM" id="MobiDB-lite"/>
    </source>
</evidence>
<accession>A0A5B0M258</accession>
<dbReference type="EMBL" id="VSWC01000171">
    <property type="protein sequence ID" value="KAA1070283.1"/>
    <property type="molecule type" value="Genomic_DNA"/>
</dbReference>